<organism evidence="3 4">
    <name type="scientific">Diatraea saccharalis</name>
    <name type="common">sugarcane borer</name>
    <dbReference type="NCBI Taxonomy" id="40085"/>
    <lineage>
        <taxon>Eukaryota</taxon>
        <taxon>Metazoa</taxon>
        <taxon>Ecdysozoa</taxon>
        <taxon>Arthropoda</taxon>
        <taxon>Hexapoda</taxon>
        <taxon>Insecta</taxon>
        <taxon>Pterygota</taxon>
        <taxon>Neoptera</taxon>
        <taxon>Endopterygota</taxon>
        <taxon>Lepidoptera</taxon>
        <taxon>Glossata</taxon>
        <taxon>Ditrysia</taxon>
        <taxon>Pyraloidea</taxon>
        <taxon>Crambidae</taxon>
        <taxon>Crambinae</taxon>
        <taxon>Diatraea</taxon>
    </lineage>
</organism>
<feature type="compositionally biased region" description="Polar residues" evidence="1">
    <location>
        <begin position="11"/>
        <end position="22"/>
    </location>
</feature>
<dbReference type="AlphaFoldDB" id="A0A9N9WG29"/>
<dbReference type="EMBL" id="OU893334">
    <property type="protein sequence ID" value="CAG9791406.1"/>
    <property type="molecule type" value="Genomic_DNA"/>
</dbReference>
<evidence type="ECO:0000313" key="4">
    <source>
        <dbReference type="Proteomes" id="UP001153714"/>
    </source>
</evidence>
<feature type="domain" description="FP protein C-terminal" evidence="2">
    <location>
        <begin position="262"/>
        <end position="313"/>
    </location>
</feature>
<evidence type="ECO:0000259" key="2">
    <source>
        <dbReference type="Pfam" id="PF25298"/>
    </source>
</evidence>
<sequence>MPRTLLRTPPKQKTPSKSESDIQQLVAEETVKLNITQRAKRKCLSGEVSNIQQNASDNDEFANFKKEIKDMIKELLSIHNGRLDKLENHILEIKSHYADIKTVNTELEKSMSFISDKISSLDSKISGLEKERNAMSTKLSMLEQQTEIHNRNLTKTSVEIRNVPKRLGETKSMLYDTIKHFSKQLNIEMEQIHIRDITRQPSKKENLTSNITLEFSNTLLKTNFLSAVKQFNKQNPKSKVNSTHLDITTTRESPIYVTELLTTQAKRLFYLTRAYAKTNEYRFCWTSNGRIMLKKDTDTQTIIINDEQQLKHLPQPSKA</sequence>
<evidence type="ECO:0000313" key="3">
    <source>
        <dbReference type="EMBL" id="CAG9791406.1"/>
    </source>
</evidence>
<accession>A0A9N9WG29</accession>
<dbReference type="Pfam" id="PF25298">
    <property type="entry name" value="Baculo_FP_2nd"/>
    <property type="match status" value="1"/>
</dbReference>
<keyword evidence="4" id="KW-1185">Reference proteome</keyword>
<dbReference type="Proteomes" id="UP001153714">
    <property type="component" value="Chromosome 3"/>
</dbReference>
<evidence type="ECO:0000256" key="1">
    <source>
        <dbReference type="SAM" id="MobiDB-lite"/>
    </source>
</evidence>
<feature type="region of interest" description="Disordered" evidence="1">
    <location>
        <begin position="1"/>
        <end position="22"/>
    </location>
</feature>
<dbReference type="OrthoDB" id="7474654at2759"/>
<reference evidence="3" key="1">
    <citation type="submission" date="2021-12" db="EMBL/GenBank/DDBJ databases">
        <authorList>
            <person name="King R."/>
        </authorList>
    </citation>
    <scope>NUCLEOTIDE SEQUENCE</scope>
</reference>
<dbReference type="InterPro" id="IPR057251">
    <property type="entry name" value="FP_C"/>
</dbReference>
<proteinExistence type="predicted"/>
<name>A0A9N9WG29_9NEOP</name>
<protein>
    <recommendedName>
        <fullName evidence="2">FP protein C-terminal domain-containing protein</fullName>
    </recommendedName>
</protein>
<dbReference type="Gene3D" id="1.20.5.170">
    <property type="match status" value="1"/>
</dbReference>
<gene>
    <name evidence="3" type="ORF">DIATSA_LOCUS9020</name>
</gene>
<reference evidence="3" key="2">
    <citation type="submission" date="2022-10" db="EMBL/GenBank/DDBJ databases">
        <authorList>
            <consortium name="ENA_rothamsted_submissions"/>
            <consortium name="culmorum"/>
            <person name="King R."/>
        </authorList>
    </citation>
    <scope>NUCLEOTIDE SEQUENCE</scope>
</reference>